<name>A0AAV7KCW9_9METZ</name>
<dbReference type="SUPFAM" id="SSF56801">
    <property type="entry name" value="Acetyl-CoA synthetase-like"/>
    <property type="match status" value="1"/>
</dbReference>
<sequence>MSSSNSDELLWKPPADLRTNMDAFIDFVNTKRSMSLDGSYKQLYEWSINKYAEFWEDFYNYSGIVTSQTFNKVVDTSKGVKDVPEWFSGARLNFAENLLRFAEKYPDRPAMFTTGEGQEIRKITFSELKCRVSLIATALKSCGVEKGDKVVGYIPNCALAVEAMLASVSLGAIWSSASPDFGVTGVLDRFSQIKPKVMFSVDGVRYNNKIHMHVDRLKQVVDGLPEVERVIVMGYVRPEIELDLSGIKVSY</sequence>
<evidence type="ECO:0000313" key="5">
    <source>
        <dbReference type="Proteomes" id="UP001165289"/>
    </source>
</evidence>
<dbReference type="GO" id="GO:0030729">
    <property type="term" value="F:acetoacetate-CoA ligase activity"/>
    <property type="evidence" value="ECO:0007669"/>
    <property type="project" value="TreeGrafter"/>
</dbReference>
<evidence type="ECO:0000313" key="4">
    <source>
        <dbReference type="EMBL" id="KAI6659022.1"/>
    </source>
</evidence>
<dbReference type="PANTHER" id="PTHR42921:SF1">
    <property type="entry name" value="ACETOACETYL-COA SYNTHETASE"/>
    <property type="match status" value="1"/>
</dbReference>
<protein>
    <recommendedName>
        <fullName evidence="6">Acetoacetyl-CoA synthetase</fullName>
    </recommendedName>
</protein>
<dbReference type="AlphaFoldDB" id="A0AAV7KCW9"/>
<dbReference type="Pfam" id="PF00501">
    <property type="entry name" value="AMP-binding"/>
    <property type="match status" value="1"/>
</dbReference>
<dbReference type="EMBL" id="JAKMXF010000066">
    <property type="protein sequence ID" value="KAI6659022.1"/>
    <property type="molecule type" value="Genomic_DNA"/>
</dbReference>
<evidence type="ECO:0008006" key="6">
    <source>
        <dbReference type="Google" id="ProtNLM"/>
    </source>
</evidence>
<dbReference type="Proteomes" id="UP001165289">
    <property type="component" value="Unassembled WGS sequence"/>
</dbReference>
<proteinExistence type="inferred from homology"/>
<accession>A0AAV7KCW9</accession>
<dbReference type="InterPro" id="IPR042099">
    <property type="entry name" value="ANL_N_sf"/>
</dbReference>
<feature type="domain" description="AMP-dependent synthetase/ligase" evidence="2">
    <location>
        <begin position="100"/>
        <end position="220"/>
    </location>
</feature>
<dbReference type="PANTHER" id="PTHR42921">
    <property type="entry name" value="ACETOACETYL-COA SYNTHETASE"/>
    <property type="match status" value="1"/>
</dbReference>
<evidence type="ECO:0000259" key="2">
    <source>
        <dbReference type="Pfam" id="PF00501"/>
    </source>
</evidence>
<evidence type="ECO:0000256" key="1">
    <source>
        <dbReference type="ARBA" id="ARBA00006432"/>
    </source>
</evidence>
<dbReference type="Gene3D" id="3.40.50.12780">
    <property type="entry name" value="N-terminal domain of ligase-like"/>
    <property type="match status" value="1"/>
</dbReference>
<organism evidence="4 5">
    <name type="scientific">Oopsacas minuta</name>
    <dbReference type="NCBI Taxonomy" id="111878"/>
    <lineage>
        <taxon>Eukaryota</taxon>
        <taxon>Metazoa</taxon>
        <taxon>Porifera</taxon>
        <taxon>Hexactinellida</taxon>
        <taxon>Hexasterophora</taxon>
        <taxon>Lyssacinosida</taxon>
        <taxon>Leucopsacidae</taxon>
        <taxon>Oopsacas</taxon>
    </lineage>
</organism>
<dbReference type="Pfam" id="PF16177">
    <property type="entry name" value="ACAS_N"/>
    <property type="match status" value="1"/>
</dbReference>
<keyword evidence="5" id="KW-1185">Reference proteome</keyword>
<dbReference type="InterPro" id="IPR032387">
    <property type="entry name" value="ACAS_N"/>
</dbReference>
<feature type="domain" description="Acetyl-coenzyme A synthetase N-terminal" evidence="3">
    <location>
        <begin position="40"/>
        <end position="97"/>
    </location>
</feature>
<reference evidence="4 5" key="1">
    <citation type="journal article" date="2023" name="BMC Biol.">
        <title>The compact genome of the sponge Oopsacas minuta (Hexactinellida) is lacking key metazoan core genes.</title>
        <authorList>
            <person name="Santini S."/>
            <person name="Schenkelaars Q."/>
            <person name="Jourda C."/>
            <person name="Duchesne M."/>
            <person name="Belahbib H."/>
            <person name="Rocher C."/>
            <person name="Selva M."/>
            <person name="Riesgo A."/>
            <person name="Vervoort M."/>
            <person name="Leys S.P."/>
            <person name="Kodjabachian L."/>
            <person name="Le Bivic A."/>
            <person name="Borchiellini C."/>
            <person name="Claverie J.M."/>
            <person name="Renard E."/>
        </authorList>
    </citation>
    <scope>NUCLEOTIDE SEQUENCE [LARGE SCALE GENOMIC DNA]</scope>
    <source>
        <strain evidence="4">SPO-2</strain>
    </source>
</reference>
<comment type="caution">
    <text evidence="4">The sequence shown here is derived from an EMBL/GenBank/DDBJ whole genome shotgun (WGS) entry which is preliminary data.</text>
</comment>
<dbReference type="InterPro" id="IPR000873">
    <property type="entry name" value="AMP-dep_synth/lig_dom"/>
</dbReference>
<evidence type="ECO:0000259" key="3">
    <source>
        <dbReference type="Pfam" id="PF16177"/>
    </source>
</evidence>
<comment type="similarity">
    <text evidence="1">Belongs to the ATP-dependent AMP-binding enzyme family.</text>
</comment>
<gene>
    <name evidence="4" type="ORF">LOD99_14698</name>
</gene>